<organism evidence="1 2">
    <name type="scientific">Crotalaria pallida</name>
    <name type="common">Smooth rattlebox</name>
    <name type="synonym">Crotalaria striata</name>
    <dbReference type="NCBI Taxonomy" id="3830"/>
    <lineage>
        <taxon>Eukaryota</taxon>
        <taxon>Viridiplantae</taxon>
        <taxon>Streptophyta</taxon>
        <taxon>Embryophyta</taxon>
        <taxon>Tracheophyta</taxon>
        <taxon>Spermatophyta</taxon>
        <taxon>Magnoliopsida</taxon>
        <taxon>eudicotyledons</taxon>
        <taxon>Gunneridae</taxon>
        <taxon>Pentapetalae</taxon>
        <taxon>rosids</taxon>
        <taxon>fabids</taxon>
        <taxon>Fabales</taxon>
        <taxon>Fabaceae</taxon>
        <taxon>Papilionoideae</taxon>
        <taxon>50 kb inversion clade</taxon>
        <taxon>genistoids sensu lato</taxon>
        <taxon>core genistoids</taxon>
        <taxon>Crotalarieae</taxon>
        <taxon>Crotalaria</taxon>
    </lineage>
</organism>
<evidence type="ECO:0000313" key="1">
    <source>
        <dbReference type="EMBL" id="KAK7259168.1"/>
    </source>
</evidence>
<reference evidence="1 2" key="1">
    <citation type="submission" date="2024-01" db="EMBL/GenBank/DDBJ databases">
        <title>The genomes of 5 underutilized Papilionoideae crops provide insights into root nodulation and disease resistanc.</title>
        <authorList>
            <person name="Yuan L."/>
        </authorList>
    </citation>
    <scope>NUCLEOTIDE SEQUENCE [LARGE SCALE GENOMIC DNA]</scope>
    <source>
        <strain evidence="1">ZHUSHIDOU_FW_LH</strain>
        <tissue evidence="1">Leaf</tissue>
    </source>
</reference>
<comment type="caution">
    <text evidence="1">The sequence shown here is derived from an EMBL/GenBank/DDBJ whole genome shotgun (WGS) entry which is preliminary data.</text>
</comment>
<dbReference type="Proteomes" id="UP001372338">
    <property type="component" value="Unassembled WGS sequence"/>
</dbReference>
<sequence length="68" mass="7976">MEGLLMMKLEKIGLIAHTFTLFIRNHSRRIQHTSDLWRWRWSWPITASIPSSQILLLSTAGLLSYSQH</sequence>
<accession>A0AAN9EL20</accession>
<keyword evidence="2" id="KW-1185">Reference proteome</keyword>
<evidence type="ECO:0000313" key="2">
    <source>
        <dbReference type="Proteomes" id="UP001372338"/>
    </source>
</evidence>
<protein>
    <submittedName>
        <fullName evidence="1">Uncharacterized protein</fullName>
    </submittedName>
</protein>
<name>A0AAN9EL20_CROPI</name>
<gene>
    <name evidence="1" type="ORF">RIF29_24768</name>
</gene>
<dbReference type="AlphaFoldDB" id="A0AAN9EL20"/>
<dbReference type="EMBL" id="JAYWIO010000005">
    <property type="protein sequence ID" value="KAK7259168.1"/>
    <property type="molecule type" value="Genomic_DNA"/>
</dbReference>
<proteinExistence type="predicted"/>